<gene>
    <name evidence="1" type="ORF">MM415B06264_0011</name>
</gene>
<dbReference type="AlphaFoldDB" id="A0A6M3LXQ0"/>
<accession>A0A6M3LXQ0</accession>
<name>A0A6M3LXQ0_9ZZZZ</name>
<sequence>MYKNIVDKTSQELFQYIRETNELPDHIKPDVVDALGSMISCMHRYLGSMVLLYQREQKQSNKVMQPTQKAGG</sequence>
<proteinExistence type="predicted"/>
<reference evidence="1" key="1">
    <citation type="submission" date="2020-03" db="EMBL/GenBank/DDBJ databases">
        <title>The deep terrestrial virosphere.</title>
        <authorList>
            <person name="Holmfeldt K."/>
            <person name="Nilsson E."/>
            <person name="Simone D."/>
            <person name="Lopez-Fernandez M."/>
            <person name="Wu X."/>
            <person name="de Brujin I."/>
            <person name="Lundin D."/>
            <person name="Andersson A."/>
            <person name="Bertilsson S."/>
            <person name="Dopson M."/>
        </authorList>
    </citation>
    <scope>NUCLEOTIDE SEQUENCE</scope>
    <source>
        <strain evidence="1">MM415B06264</strain>
    </source>
</reference>
<evidence type="ECO:0000313" key="1">
    <source>
        <dbReference type="EMBL" id="QJA97435.1"/>
    </source>
</evidence>
<dbReference type="EMBL" id="MT143493">
    <property type="protein sequence ID" value="QJA97435.1"/>
    <property type="molecule type" value="Genomic_DNA"/>
</dbReference>
<protein>
    <submittedName>
        <fullName evidence="1">Uncharacterized protein</fullName>
    </submittedName>
</protein>
<organism evidence="1">
    <name type="scientific">viral metagenome</name>
    <dbReference type="NCBI Taxonomy" id="1070528"/>
    <lineage>
        <taxon>unclassified sequences</taxon>
        <taxon>metagenomes</taxon>
        <taxon>organismal metagenomes</taxon>
    </lineage>
</organism>